<dbReference type="Pfam" id="PF01753">
    <property type="entry name" value="zf-MYND"/>
    <property type="match status" value="1"/>
</dbReference>
<dbReference type="Gene3D" id="1.25.40.10">
    <property type="entry name" value="Tetratricopeptide repeat domain"/>
    <property type="match status" value="1"/>
</dbReference>
<evidence type="ECO:0000313" key="13">
    <source>
        <dbReference type="Proteomes" id="UP001066276"/>
    </source>
</evidence>
<dbReference type="PANTHER" id="PTHR12197:SF288">
    <property type="entry name" value="HISTONE-LYSINE N-METHYLTRANSFERASE SMYD3"/>
    <property type="match status" value="1"/>
</dbReference>
<dbReference type="Gene3D" id="1.10.220.160">
    <property type="match status" value="1"/>
</dbReference>
<evidence type="ECO:0000313" key="12">
    <source>
        <dbReference type="EMBL" id="KAJ1132579.1"/>
    </source>
</evidence>
<dbReference type="PROSITE" id="PS50280">
    <property type="entry name" value="SET"/>
    <property type="match status" value="1"/>
</dbReference>
<dbReference type="Proteomes" id="UP001066276">
    <property type="component" value="Chromosome 7"/>
</dbReference>
<dbReference type="GO" id="GO:0008270">
    <property type="term" value="F:zinc ion binding"/>
    <property type="evidence" value="ECO:0007669"/>
    <property type="project" value="UniProtKB-KW"/>
</dbReference>
<evidence type="ECO:0000256" key="1">
    <source>
        <dbReference type="ARBA" id="ARBA00012182"/>
    </source>
</evidence>
<keyword evidence="3" id="KW-0808">Transferase</keyword>
<evidence type="ECO:0000256" key="2">
    <source>
        <dbReference type="ARBA" id="ARBA00022603"/>
    </source>
</evidence>
<keyword evidence="5" id="KW-0479">Metal-binding</keyword>
<keyword evidence="13" id="KW-1185">Reference proteome</keyword>
<evidence type="ECO:0000256" key="9">
    <source>
        <dbReference type="PROSITE-ProRule" id="PRU00134"/>
    </source>
</evidence>
<evidence type="ECO:0000259" key="10">
    <source>
        <dbReference type="PROSITE" id="PS50280"/>
    </source>
</evidence>
<dbReference type="SUPFAM" id="SSF82199">
    <property type="entry name" value="SET domain"/>
    <property type="match status" value="1"/>
</dbReference>
<dbReference type="InterPro" id="IPR002893">
    <property type="entry name" value="Znf_MYND"/>
</dbReference>
<sequence length="429" mass="48250">MAERKFEKFRSPGKGNGLRATAPLLPGDLLYTAKPFAYTTCKSGGRLACDFCLGIPDRLLRCSSCKLVKYCGARCQKEAWPDHRKECKCLKSIQPKEPAETVRLVGRVIFKLLKDLPCPSEELYSLSELQSNISELSDEMREGFSQLAIMLQFYLQKEIPAPSHLPAGLNIFELFAKVACNTFSICNAEMQDVGAGIYPSMSLLNHDCNPNCIIVFEGKHLILRAAKEIQVEEELTTSYVNLMMPSKERQSELKRQYSFECKCRKCQTQAADELMVAGDKQAVMETKKAKSKALQLQLDGKWEQSLAICRSILNSNDGRLPDGNVYQVGVLDCAMDACISGCLYEEACMYGKRTLEAYRLHYPDMCPSKAIQLMKVGKLQYLHDKLPEALQTMKEALNILKVTHGQNHKLTLELMYMLKDCEAAKCTVK</sequence>
<name>A0AAV7PZA9_PLEWA</name>
<dbReference type="GO" id="GO:0140999">
    <property type="term" value="F:histone H3K4 trimethyltransferase activity"/>
    <property type="evidence" value="ECO:0007669"/>
    <property type="project" value="UniProtKB-EC"/>
</dbReference>
<keyword evidence="7" id="KW-0862">Zinc</keyword>
<evidence type="ECO:0000256" key="8">
    <source>
        <dbReference type="ARBA" id="ARBA00047571"/>
    </source>
</evidence>
<dbReference type="CDD" id="cd19203">
    <property type="entry name" value="SET_SMYD3"/>
    <property type="match status" value="1"/>
</dbReference>
<organism evidence="12 13">
    <name type="scientific">Pleurodeles waltl</name>
    <name type="common">Iberian ribbed newt</name>
    <dbReference type="NCBI Taxonomy" id="8319"/>
    <lineage>
        <taxon>Eukaryota</taxon>
        <taxon>Metazoa</taxon>
        <taxon>Chordata</taxon>
        <taxon>Craniata</taxon>
        <taxon>Vertebrata</taxon>
        <taxon>Euteleostomi</taxon>
        <taxon>Amphibia</taxon>
        <taxon>Batrachia</taxon>
        <taxon>Caudata</taxon>
        <taxon>Salamandroidea</taxon>
        <taxon>Salamandridae</taxon>
        <taxon>Pleurodelinae</taxon>
        <taxon>Pleurodeles</taxon>
    </lineage>
</organism>
<dbReference type="FunFam" id="2.170.270.10:FF:000013">
    <property type="entry name" value="Histone-lysine N-methyltransferase SMYD1 isoform 1"/>
    <property type="match status" value="1"/>
</dbReference>
<accession>A0AAV7PZA9</accession>
<keyword evidence="6 9" id="KW-0863">Zinc-finger</keyword>
<dbReference type="InterPro" id="IPR050869">
    <property type="entry name" value="H3K4_H4K5_MeTrfase"/>
</dbReference>
<dbReference type="SMART" id="SM00317">
    <property type="entry name" value="SET"/>
    <property type="match status" value="1"/>
</dbReference>
<evidence type="ECO:0000256" key="4">
    <source>
        <dbReference type="ARBA" id="ARBA00022691"/>
    </source>
</evidence>
<dbReference type="InterPro" id="IPR044420">
    <property type="entry name" value="SMYD3_SET"/>
</dbReference>
<proteinExistence type="predicted"/>
<dbReference type="Gene3D" id="1.25.40.970">
    <property type="match status" value="1"/>
</dbReference>
<dbReference type="PROSITE" id="PS01360">
    <property type="entry name" value="ZF_MYND_1"/>
    <property type="match status" value="1"/>
</dbReference>
<dbReference type="PROSITE" id="PS50865">
    <property type="entry name" value="ZF_MYND_2"/>
    <property type="match status" value="1"/>
</dbReference>
<comment type="catalytic activity">
    <reaction evidence="8">
        <text>L-lysyl(4)-[histone H3] + 3 S-adenosyl-L-methionine = N(6),N(6),N(6)-trimethyl-L-lysyl(4)-[histone H3] + 3 S-adenosyl-L-homocysteine + 3 H(+)</text>
        <dbReference type="Rhea" id="RHEA:60260"/>
        <dbReference type="Rhea" id="RHEA-COMP:15537"/>
        <dbReference type="Rhea" id="RHEA-COMP:15547"/>
        <dbReference type="ChEBI" id="CHEBI:15378"/>
        <dbReference type="ChEBI" id="CHEBI:29969"/>
        <dbReference type="ChEBI" id="CHEBI:57856"/>
        <dbReference type="ChEBI" id="CHEBI:59789"/>
        <dbReference type="ChEBI" id="CHEBI:61961"/>
        <dbReference type="EC" id="2.1.1.354"/>
    </reaction>
</comment>
<gene>
    <name evidence="12" type="ORF">NDU88_010886</name>
</gene>
<comment type="caution">
    <text evidence="12">The sequence shown here is derived from an EMBL/GenBank/DDBJ whole genome shotgun (WGS) entry which is preliminary data.</text>
</comment>
<feature type="domain" description="SET" evidence="10">
    <location>
        <begin position="4"/>
        <end position="240"/>
    </location>
</feature>
<dbReference type="InterPro" id="IPR011990">
    <property type="entry name" value="TPR-like_helical_dom_sf"/>
</dbReference>
<dbReference type="EMBL" id="JANPWB010000011">
    <property type="protein sequence ID" value="KAJ1132579.1"/>
    <property type="molecule type" value="Genomic_DNA"/>
</dbReference>
<dbReference type="PANTHER" id="PTHR12197">
    <property type="entry name" value="HISTONE-LYSINE N-METHYLTRANSFERASE SMYD"/>
    <property type="match status" value="1"/>
</dbReference>
<dbReference type="EC" id="2.1.1.354" evidence="1"/>
<reference evidence="12" key="1">
    <citation type="journal article" date="2022" name="bioRxiv">
        <title>Sequencing and chromosome-scale assembly of the giantPleurodeles waltlgenome.</title>
        <authorList>
            <person name="Brown T."/>
            <person name="Elewa A."/>
            <person name="Iarovenko S."/>
            <person name="Subramanian E."/>
            <person name="Araus A.J."/>
            <person name="Petzold A."/>
            <person name="Susuki M."/>
            <person name="Suzuki K.-i.T."/>
            <person name="Hayashi T."/>
            <person name="Toyoda A."/>
            <person name="Oliveira C."/>
            <person name="Osipova E."/>
            <person name="Leigh N.D."/>
            <person name="Simon A."/>
            <person name="Yun M.H."/>
        </authorList>
    </citation>
    <scope>NUCLEOTIDE SEQUENCE</scope>
    <source>
        <strain evidence="12">20211129_DDA</strain>
        <tissue evidence="12">Liver</tissue>
    </source>
</reference>
<dbReference type="GO" id="GO:0005634">
    <property type="term" value="C:nucleus"/>
    <property type="evidence" value="ECO:0007669"/>
    <property type="project" value="TreeGrafter"/>
</dbReference>
<evidence type="ECO:0000256" key="3">
    <source>
        <dbReference type="ARBA" id="ARBA00022679"/>
    </source>
</evidence>
<keyword evidence="4" id="KW-0949">S-adenosyl-L-methionine</keyword>
<dbReference type="InterPro" id="IPR001214">
    <property type="entry name" value="SET_dom"/>
</dbReference>
<keyword evidence="2" id="KW-0489">Methyltransferase</keyword>
<dbReference type="Pfam" id="PF00856">
    <property type="entry name" value="SET"/>
    <property type="match status" value="1"/>
</dbReference>
<dbReference type="Gene3D" id="2.170.270.10">
    <property type="entry name" value="SET domain"/>
    <property type="match status" value="1"/>
</dbReference>
<evidence type="ECO:0000259" key="11">
    <source>
        <dbReference type="PROSITE" id="PS50865"/>
    </source>
</evidence>
<dbReference type="GO" id="GO:0032259">
    <property type="term" value="P:methylation"/>
    <property type="evidence" value="ECO:0007669"/>
    <property type="project" value="UniProtKB-KW"/>
</dbReference>
<protein>
    <recommendedName>
        <fullName evidence="1">[histone H3]-lysine(4) N-trimethyltransferase</fullName>
        <ecNumber evidence="1">2.1.1.354</ecNumber>
    </recommendedName>
</protein>
<evidence type="ECO:0000256" key="6">
    <source>
        <dbReference type="ARBA" id="ARBA00022771"/>
    </source>
</evidence>
<evidence type="ECO:0000256" key="7">
    <source>
        <dbReference type="ARBA" id="ARBA00022833"/>
    </source>
</evidence>
<feature type="domain" description="MYND-type" evidence="11">
    <location>
        <begin position="49"/>
        <end position="87"/>
    </location>
</feature>
<dbReference type="InterPro" id="IPR046341">
    <property type="entry name" value="SET_dom_sf"/>
</dbReference>
<dbReference type="Gene3D" id="6.10.140.2220">
    <property type="match status" value="1"/>
</dbReference>
<dbReference type="AlphaFoldDB" id="A0AAV7PZA9"/>
<evidence type="ECO:0000256" key="5">
    <source>
        <dbReference type="ARBA" id="ARBA00022723"/>
    </source>
</evidence>